<dbReference type="EMBL" id="CP147920">
    <property type="protein sequence ID" value="XAU14100.1"/>
    <property type="molecule type" value="Genomic_DNA"/>
</dbReference>
<reference evidence="1 2" key="1">
    <citation type="submission" date="2024-03" db="EMBL/GenBank/DDBJ databases">
        <title>Sulfurimonas sp. HSL3-1.</title>
        <authorList>
            <person name="Wang S."/>
        </authorList>
    </citation>
    <scope>NUCLEOTIDE SEQUENCE [LARGE SCALE GENOMIC DNA]</scope>
    <source>
        <strain evidence="1 2">HSL3-1</strain>
    </source>
</reference>
<name>A0ABZ3H6D6_9BACT</name>
<gene>
    <name evidence="1" type="ORF">WCY31_07500</name>
</gene>
<sequence length="137" mass="16133">MSETAQRFEVLIKKHYYIYERYGVDVTFALLHHTEPLDIQTLGGFLRLSDHLEKIDDNHYFIVFDFTDSARAHKASQNLLCKLDDHFRNDTTYIAMDSFDTSKNAQIVLSRLQQILVEIRKNPRKRIDSEQILDGRT</sequence>
<evidence type="ECO:0000313" key="2">
    <source>
        <dbReference type="Proteomes" id="UP001447842"/>
    </source>
</evidence>
<keyword evidence="2" id="KW-1185">Reference proteome</keyword>
<organism evidence="1 2">
    <name type="scientific">Sulfurimonas diazotrophicus</name>
    <dbReference type="NCBI Taxonomy" id="3131939"/>
    <lineage>
        <taxon>Bacteria</taxon>
        <taxon>Pseudomonadati</taxon>
        <taxon>Campylobacterota</taxon>
        <taxon>Epsilonproteobacteria</taxon>
        <taxon>Campylobacterales</taxon>
        <taxon>Sulfurimonadaceae</taxon>
        <taxon>Sulfurimonas</taxon>
    </lineage>
</organism>
<evidence type="ECO:0000313" key="1">
    <source>
        <dbReference type="EMBL" id="XAU14100.1"/>
    </source>
</evidence>
<dbReference type="RefSeq" id="WP_345969200.1">
    <property type="nucleotide sequence ID" value="NZ_CP147920.1"/>
</dbReference>
<accession>A0ABZ3H6D6</accession>
<evidence type="ECO:0008006" key="3">
    <source>
        <dbReference type="Google" id="ProtNLM"/>
    </source>
</evidence>
<protein>
    <recommendedName>
        <fullName evidence="3">Diguanylate cyclase</fullName>
    </recommendedName>
</protein>
<dbReference type="Proteomes" id="UP001447842">
    <property type="component" value="Chromosome"/>
</dbReference>
<proteinExistence type="predicted"/>